<evidence type="ECO:0000313" key="3">
    <source>
        <dbReference type="Proteomes" id="UP000005408"/>
    </source>
</evidence>
<proteinExistence type="predicted"/>
<feature type="transmembrane region" description="Helical" evidence="1">
    <location>
        <begin position="117"/>
        <end position="138"/>
    </location>
</feature>
<keyword evidence="1" id="KW-0472">Membrane</keyword>
<dbReference type="Proteomes" id="UP000005408">
    <property type="component" value="Unassembled WGS sequence"/>
</dbReference>
<dbReference type="EnsemblMetazoa" id="G2386.1">
    <property type="protein sequence ID" value="G2386.1:cds"/>
    <property type="gene ID" value="G2386"/>
</dbReference>
<organism evidence="2 3">
    <name type="scientific">Magallana gigas</name>
    <name type="common">Pacific oyster</name>
    <name type="synonym">Crassostrea gigas</name>
    <dbReference type="NCBI Taxonomy" id="29159"/>
    <lineage>
        <taxon>Eukaryota</taxon>
        <taxon>Metazoa</taxon>
        <taxon>Spiralia</taxon>
        <taxon>Lophotrochozoa</taxon>
        <taxon>Mollusca</taxon>
        <taxon>Bivalvia</taxon>
        <taxon>Autobranchia</taxon>
        <taxon>Pteriomorphia</taxon>
        <taxon>Ostreida</taxon>
        <taxon>Ostreoidea</taxon>
        <taxon>Ostreidae</taxon>
        <taxon>Magallana</taxon>
    </lineage>
</organism>
<evidence type="ECO:0000256" key="1">
    <source>
        <dbReference type="SAM" id="Phobius"/>
    </source>
</evidence>
<dbReference type="AlphaFoldDB" id="A0A8W8KH23"/>
<dbReference type="Gene3D" id="1.20.140.150">
    <property type="match status" value="1"/>
</dbReference>
<protein>
    <submittedName>
        <fullName evidence="2">Uncharacterized protein</fullName>
    </submittedName>
</protein>
<evidence type="ECO:0000313" key="2">
    <source>
        <dbReference type="EnsemblMetazoa" id="G2386.1:cds"/>
    </source>
</evidence>
<name>A0A8W8KH23_MAGGI</name>
<keyword evidence="3" id="KW-1185">Reference proteome</keyword>
<keyword evidence="1" id="KW-0812">Transmembrane</keyword>
<sequence>MLPSRKLKTFYILTFTGMVLMTVSFVSPGWVNCKLSNIKSLMVYSEQLGYPKEAHLSAGLWYFTTCIQRLNWTGSLKKEECHWAAQPFNIEAPFSNELLDPTYSKVRGLPRNILLEIQIMSSFGVFCAVFGFMGTIVYTRTLTKSRWAQVELSQ</sequence>
<accession>A0A8W8KH23</accession>
<reference evidence="2" key="1">
    <citation type="submission" date="2022-08" db="UniProtKB">
        <authorList>
            <consortium name="EnsemblMetazoa"/>
        </authorList>
    </citation>
    <scope>IDENTIFICATION</scope>
    <source>
        <strain evidence="2">05x7-T-G4-1.051#20</strain>
    </source>
</reference>
<keyword evidence="1" id="KW-1133">Transmembrane helix</keyword>
<feature type="transmembrane region" description="Helical" evidence="1">
    <location>
        <begin position="12"/>
        <end position="31"/>
    </location>
</feature>